<protein>
    <recommendedName>
        <fullName evidence="3">Prokineticin domain-containing protein</fullName>
    </recommendedName>
</protein>
<reference evidence="1 2" key="1">
    <citation type="journal article" date="2018" name="Sci. Rep.">
        <title>Comparative analysis of the Pocillopora damicornis genome highlights role of immune system in coral evolution.</title>
        <authorList>
            <person name="Cunning R."/>
            <person name="Bay R.A."/>
            <person name="Gillette P."/>
            <person name="Baker A.C."/>
            <person name="Traylor-Knowles N."/>
        </authorList>
    </citation>
    <scope>NUCLEOTIDE SEQUENCE [LARGE SCALE GENOMIC DNA]</scope>
    <source>
        <strain evidence="1">RSMAS</strain>
        <tissue evidence="1">Whole animal</tissue>
    </source>
</reference>
<evidence type="ECO:0008006" key="3">
    <source>
        <dbReference type="Google" id="ProtNLM"/>
    </source>
</evidence>
<evidence type="ECO:0000313" key="2">
    <source>
        <dbReference type="Proteomes" id="UP000275408"/>
    </source>
</evidence>
<proteinExistence type="predicted"/>
<evidence type="ECO:0000313" key="1">
    <source>
        <dbReference type="EMBL" id="RMX51591.1"/>
    </source>
</evidence>
<comment type="caution">
    <text evidence="1">The sequence shown here is derived from an EMBL/GenBank/DDBJ whole genome shotgun (WGS) entry which is preliminary data.</text>
</comment>
<dbReference type="Gene3D" id="2.10.80.10">
    <property type="entry name" value="Lipase, subunit A"/>
    <property type="match status" value="1"/>
</dbReference>
<name>A0A3M6UD56_POCDA</name>
<sequence>MGFLCGNEEKFFPFGIQGFVEGGKRRKQSKQSWLPSLPTTHHKGIAGQSTCKTERDCSKDECCALLKTKAVKVCKKISLFGEICNPYEIPGLPENCLCQQGLTCTRATGEAFRCLYISGSPLDRENDGE</sequence>
<dbReference type="AlphaFoldDB" id="A0A3M6UD56"/>
<dbReference type="Proteomes" id="UP000275408">
    <property type="component" value="Unassembled WGS sequence"/>
</dbReference>
<dbReference type="OrthoDB" id="5987550at2759"/>
<gene>
    <name evidence="1" type="ORF">pdam_00017727</name>
</gene>
<accession>A0A3M6UD56</accession>
<dbReference type="EMBL" id="RCHS01001748">
    <property type="protein sequence ID" value="RMX51591.1"/>
    <property type="molecule type" value="Genomic_DNA"/>
</dbReference>
<organism evidence="1 2">
    <name type="scientific">Pocillopora damicornis</name>
    <name type="common">Cauliflower coral</name>
    <name type="synonym">Millepora damicornis</name>
    <dbReference type="NCBI Taxonomy" id="46731"/>
    <lineage>
        <taxon>Eukaryota</taxon>
        <taxon>Metazoa</taxon>
        <taxon>Cnidaria</taxon>
        <taxon>Anthozoa</taxon>
        <taxon>Hexacorallia</taxon>
        <taxon>Scleractinia</taxon>
        <taxon>Astrocoeniina</taxon>
        <taxon>Pocilloporidae</taxon>
        <taxon>Pocillopora</taxon>
    </lineage>
</organism>
<keyword evidence="2" id="KW-1185">Reference proteome</keyword>